<evidence type="ECO:0000313" key="1">
    <source>
        <dbReference type="EMBL" id="RAI26602.1"/>
    </source>
</evidence>
<dbReference type="Proteomes" id="UP000249299">
    <property type="component" value="Unassembled WGS sequence"/>
</dbReference>
<accession>A0A327JNY9</accession>
<sequence length="340" mass="37046">MGLTMIGLKPVIEVAIDGKPVSSVFYNLLVSATITDVFGNPEADSFEARFDDEGNRIEEPRIGAVVSVRMGYADLQLYKSGTFIVDKPPQIEGGDGGEFLTVTARGADMRADLKEPLSEHFDDPTVDKVFGELAKRHGLGLEISPSLKSLPLGDGKYLLRNGQSVHDFCTRIGDRIGAVYTYKDNKMLLVARGTGSVSGSALPAIRKHKSECSNWTFTPDPRPQYGKVGTRWFDRKKGLYVPETAETGLEGPEWRLRHPYASKDEAERAAKSEGERLSSETAVGSVTFDGDPEAAAGADLILSGFRASMSKTWLANEVRHEFAETYLSTVDFKVKKGGGT</sequence>
<keyword evidence="2" id="KW-1185">Reference proteome</keyword>
<protein>
    <recommendedName>
        <fullName evidence="3">Late control protein</fullName>
    </recommendedName>
</protein>
<proteinExistence type="predicted"/>
<comment type="caution">
    <text evidence="1">The sequence shown here is derived from an EMBL/GenBank/DDBJ whole genome shotgun (WGS) entry which is preliminary data.</text>
</comment>
<evidence type="ECO:0008006" key="3">
    <source>
        <dbReference type="Google" id="ProtNLM"/>
    </source>
</evidence>
<dbReference type="EMBL" id="NPEV01000028">
    <property type="protein sequence ID" value="RAI26602.1"/>
    <property type="molecule type" value="Genomic_DNA"/>
</dbReference>
<dbReference type="SUPFAM" id="SSF69279">
    <property type="entry name" value="Phage tail proteins"/>
    <property type="match status" value="1"/>
</dbReference>
<dbReference type="AlphaFoldDB" id="A0A327JNY9"/>
<organism evidence="1 2">
    <name type="scientific">Rhodobium orientis</name>
    <dbReference type="NCBI Taxonomy" id="34017"/>
    <lineage>
        <taxon>Bacteria</taxon>
        <taxon>Pseudomonadati</taxon>
        <taxon>Pseudomonadota</taxon>
        <taxon>Alphaproteobacteria</taxon>
        <taxon>Hyphomicrobiales</taxon>
        <taxon>Rhodobiaceae</taxon>
        <taxon>Rhodobium</taxon>
    </lineage>
</organism>
<name>A0A327JNY9_9HYPH</name>
<evidence type="ECO:0000313" key="2">
    <source>
        <dbReference type="Proteomes" id="UP000249299"/>
    </source>
</evidence>
<dbReference type="Pfam" id="PF05954">
    <property type="entry name" value="Phage_GPD"/>
    <property type="match status" value="1"/>
</dbReference>
<reference evidence="1 2" key="1">
    <citation type="submission" date="2017-07" db="EMBL/GenBank/DDBJ databases">
        <title>Draft Genome Sequences of Select Purple Nonsulfur Bacteria.</title>
        <authorList>
            <person name="Lasarre B."/>
            <person name="Mckinlay J.B."/>
        </authorList>
    </citation>
    <scope>NUCLEOTIDE SEQUENCE [LARGE SCALE GENOMIC DNA]</scope>
    <source>
        <strain evidence="1 2">DSM 11290</strain>
    </source>
</reference>
<gene>
    <name evidence="1" type="ORF">CH339_13450</name>
</gene>